<comment type="caution">
    <text evidence="1">The sequence shown here is derived from an EMBL/GenBank/DDBJ whole genome shotgun (WGS) entry which is preliminary data.</text>
</comment>
<organism evidence="1 2">
    <name type="scientific">Marinobacter excellens HL-55</name>
    <dbReference type="NCBI Taxonomy" id="1305731"/>
    <lineage>
        <taxon>Bacteria</taxon>
        <taxon>Pseudomonadati</taxon>
        <taxon>Pseudomonadota</taxon>
        <taxon>Gammaproteobacteria</taxon>
        <taxon>Pseudomonadales</taxon>
        <taxon>Marinobacteraceae</taxon>
        <taxon>Marinobacter</taxon>
    </lineage>
</organism>
<name>A0A0P7ZFM5_9GAMM</name>
<dbReference type="PATRIC" id="fig|1305731.5.peg.826"/>
<protein>
    <submittedName>
        <fullName evidence="1">Uncharacterized protein</fullName>
    </submittedName>
</protein>
<dbReference type="AlphaFoldDB" id="A0A0P7ZFM5"/>
<reference evidence="1 2" key="1">
    <citation type="submission" date="2015-09" db="EMBL/GenBank/DDBJ databases">
        <title>Identification and resolution of microdiversity through metagenomic sequencing of parallel consortia.</title>
        <authorList>
            <person name="Nelson W.C."/>
            <person name="Romine M.F."/>
            <person name="Lindemann S.R."/>
        </authorList>
    </citation>
    <scope>NUCLEOTIDE SEQUENCE [LARGE SCALE GENOMIC DNA]</scope>
    <source>
        <strain evidence="1">HL-55</strain>
    </source>
</reference>
<proteinExistence type="predicted"/>
<gene>
    <name evidence="1" type="ORF">HLUCCX14_11795</name>
</gene>
<dbReference type="Proteomes" id="UP000050416">
    <property type="component" value="Unassembled WGS sequence"/>
</dbReference>
<accession>A0A0P7ZFM5</accession>
<sequence length="54" mass="5665">MIGSIQALSRYLGEGATELTAAVSAESSQAIDAISRSLEGYAMEIEQQTGGFRV</sequence>
<evidence type="ECO:0000313" key="2">
    <source>
        <dbReference type="Proteomes" id="UP000050416"/>
    </source>
</evidence>
<evidence type="ECO:0000313" key="1">
    <source>
        <dbReference type="EMBL" id="KPQ28149.1"/>
    </source>
</evidence>
<dbReference type="EMBL" id="LJZQ01000018">
    <property type="protein sequence ID" value="KPQ28149.1"/>
    <property type="molecule type" value="Genomic_DNA"/>
</dbReference>